<evidence type="ECO:0000256" key="1">
    <source>
        <dbReference type="SAM" id="MobiDB-lite"/>
    </source>
</evidence>
<comment type="caution">
    <text evidence="2">The sequence shown here is derived from an EMBL/GenBank/DDBJ whole genome shotgun (WGS) entry which is preliminary data.</text>
</comment>
<dbReference type="OrthoDB" id="5226996at2759"/>
<sequence>MSEDTETSAPPRASRFKEHTNTNGSIRPPPDELWKDLGIEQLIEQFNEENQRPPVRRNPSGTSATSVTTKGAAAPIALRASSETRAPGIYENSSLGNATPVFGVPSVAATGGLAAAPPATPATHEGTFGRFQRAFASVFGNVLGKRKAGSVDAEKDKEKKVLDERKRAADAAYQEAKELGLLPTPKVFVRPTSAVKSHKCVADTATPVRPPRTPTLYRTPSKKDLHKQKKLLRRVSNLESKLASAKKELQTVLHNDDLPPVPPLPTLLPPTPATSQSDLEAPLPDIPTTPEPRSTGKITKKRKATTDDDDDTEYKPIPTDSDGDISMSAASASEPERTVKRVKSSASRKNLKRQTTRLQKRMSRSSISKEEAAVIVVPDGVTVPPIPKMPKSMEKEGKKAAVKRRDDGYGGLEHEMF</sequence>
<keyword evidence="3" id="KW-1185">Reference proteome</keyword>
<feature type="compositionally biased region" description="Basic residues" evidence="1">
    <location>
        <begin position="349"/>
        <end position="363"/>
    </location>
</feature>
<dbReference type="Proteomes" id="UP001140560">
    <property type="component" value="Unassembled WGS sequence"/>
</dbReference>
<gene>
    <name evidence="2" type="ORF">N0V83_005396</name>
</gene>
<accession>A0A9W8Y775</accession>
<feature type="region of interest" description="Disordered" evidence="1">
    <location>
        <begin position="1"/>
        <end position="85"/>
    </location>
</feature>
<name>A0A9W8Y775_9PLEO</name>
<feature type="region of interest" description="Disordered" evidence="1">
    <location>
        <begin position="381"/>
        <end position="417"/>
    </location>
</feature>
<organism evidence="2 3">
    <name type="scientific">Neocucurbitaria cava</name>
    <dbReference type="NCBI Taxonomy" id="798079"/>
    <lineage>
        <taxon>Eukaryota</taxon>
        <taxon>Fungi</taxon>
        <taxon>Dikarya</taxon>
        <taxon>Ascomycota</taxon>
        <taxon>Pezizomycotina</taxon>
        <taxon>Dothideomycetes</taxon>
        <taxon>Pleosporomycetidae</taxon>
        <taxon>Pleosporales</taxon>
        <taxon>Pleosporineae</taxon>
        <taxon>Cucurbitariaceae</taxon>
        <taxon>Neocucurbitaria</taxon>
    </lineage>
</organism>
<protein>
    <submittedName>
        <fullName evidence="2">Uncharacterized protein</fullName>
    </submittedName>
</protein>
<feature type="region of interest" description="Disordered" evidence="1">
    <location>
        <begin position="204"/>
        <end position="226"/>
    </location>
</feature>
<feature type="compositionally biased region" description="Polar residues" evidence="1">
    <location>
        <begin position="59"/>
        <end position="69"/>
    </location>
</feature>
<evidence type="ECO:0000313" key="2">
    <source>
        <dbReference type="EMBL" id="KAJ4369634.1"/>
    </source>
</evidence>
<reference evidence="2" key="1">
    <citation type="submission" date="2022-10" db="EMBL/GenBank/DDBJ databases">
        <title>Tapping the CABI collections for fungal endophytes: first genome assemblies for Collariella, Neodidymelliopsis, Ascochyta clinopodiicola, Didymella pomorum, Didymosphaeria variabile, Neocosmospora piperis and Neocucurbitaria cava.</title>
        <authorList>
            <person name="Hill R."/>
        </authorList>
    </citation>
    <scope>NUCLEOTIDE SEQUENCE</scope>
    <source>
        <strain evidence="2">IMI 356814</strain>
    </source>
</reference>
<evidence type="ECO:0000313" key="3">
    <source>
        <dbReference type="Proteomes" id="UP001140560"/>
    </source>
</evidence>
<feature type="compositionally biased region" description="Basic and acidic residues" evidence="1">
    <location>
        <begin position="29"/>
        <end position="38"/>
    </location>
</feature>
<feature type="region of interest" description="Disordered" evidence="1">
    <location>
        <begin position="253"/>
        <end position="369"/>
    </location>
</feature>
<dbReference type="EMBL" id="JAPEUY010000009">
    <property type="protein sequence ID" value="KAJ4369634.1"/>
    <property type="molecule type" value="Genomic_DNA"/>
</dbReference>
<dbReference type="AlphaFoldDB" id="A0A9W8Y775"/>
<feature type="compositionally biased region" description="Pro residues" evidence="1">
    <location>
        <begin position="259"/>
        <end position="272"/>
    </location>
</feature>
<proteinExistence type="predicted"/>
<feature type="compositionally biased region" description="Basic and acidic residues" evidence="1">
    <location>
        <begin position="391"/>
        <end position="417"/>
    </location>
</feature>